<accession>A0A3M2M2G0</accession>
<protein>
    <submittedName>
        <fullName evidence="2">Uncharacterized protein</fullName>
    </submittedName>
</protein>
<keyword evidence="1" id="KW-0472">Membrane</keyword>
<dbReference type="AlphaFoldDB" id="A0A3M2M2G0"/>
<evidence type="ECO:0000256" key="1">
    <source>
        <dbReference type="SAM" id="Phobius"/>
    </source>
</evidence>
<reference evidence="2 3" key="1">
    <citation type="submission" date="2018-10" db="EMBL/GenBank/DDBJ databases">
        <title>Isolation from soil.</title>
        <authorList>
            <person name="Hu J."/>
        </authorList>
    </citation>
    <scope>NUCLEOTIDE SEQUENCE [LARGE SCALE GENOMIC DNA]</scope>
    <source>
        <strain evidence="2 3">NEAU-Ht49</strain>
    </source>
</reference>
<dbReference type="Proteomes" id="UP000282674">
    <property type="component" value="Unassembled WGS sequence"/>
</dbReference>
<proteinExistence type="predicted"/>
<organism evidence="2 3">
    <name type="scientific">Actinomadura harenae</name>
    <dbReference type="NCBI Taxonomy" id="2483351"/>
    <lineage>
        <taxon>Bacteria</taxon>
        <taxon>Bacillati</taxon>
        <taxon>Actinomycetota</taxon>
        <taxon>Actinomycetes</taxon>
        <taxon>Streptosporangiales</taxon>
        <taxon>Thermomonosporaceae</taxon>
        <taxon>Actinomadura</taxon>
    </lineage>
</organism>
<feature type="transmembrane region" description="Helical" evidence="1">
    <location>
        <begin position="115"/>
        <end position="133"/>
    </location>
</feature>
<keyword evidence="3" id="KW-1185">Reference proteome</keyword>
<keyword evidence="1" id="KW-1133">Transmembrane helix</keyword>
<name>A0A3M2M2G0_9ACTN</name>
<dbReference type="OrthoDB" id="3539325at2"/>
<gene>
    <name evidence="2" type="ORF">EBO15_15270</name>
</gene>
<keyword evidence="1" id="KW-0812">Transmembrane</keyword>
<dbReference type="RefSeq" id="WP_122195045.1">
    <property type="nucleotide sequence ID" value="NZ_JBHSKC010000018.1"/>
</dbReference>
<feature type="transmembrane region" description="Helical" evidence="1">
    <location>
        <begin position="139"/>
        <end position="161"/>
    </location>
</feature>
<comment type="caution">
    <text evidence="2">The sequence shown here is derived from an EMBL/GenBank/DDBJ whole genome shotgun (WGS) entry which is preliminary data.</text>
</comment>
<feature type="transmembrane region" description="Helical" evidence="1">
    <location>
        <begin position="61"/>
        <end position="84"/>
    </location>
</feature>
<sequence>MTTVHTKREEKLLAAFQADVPSRYATQSGRRGLVYTSIVCLALFYASAVVCWALAPSDAAMYVTFACDGIGLVLGALVLGRMFVVTRGTTRLPDHLLDERQAMEKLRAHSTSHRLTLLLLFATMLLIELGMTSEGDHSPSAAVVVTFVALVVTVWVLPLLVTTWRMPDPIPDEDDA</sequence>
<evidence type="ECO:0000313" key="3">
    <source>
        <dbReference type="Proteomes" id="UP000282674"/>
    </source>
</evidence>
<dbReference type="EMBL" id="RFFG01000023">
    <property type="protein sequence ID" value="RMI43821.1"/>
    <property type="molecule type" value="Genomic_DNA"/>
</dbReference>
<evidence type="ECO:0000313" key="2">
    <source>
        <dbReference type="EMBL" id="RMI43821.1"/>
    </source>
</evidence>
<feature type="transmembrane region" description="Helical" evidence="1">
    <location>
        <begin position="33"/>
        <end position="55"/>
    </location>
</feature>